<keyword evidence="1" id="KW-0862">Zinc</keyword>
<dbReference type="InterPro" id="IPR048324">
    <property type="entry name" value="ZSWIM1-3_RNaseH-like"/>
</dbReference>
<protein>
    <submittedName>
        <fullName evidence="3">ZSWIM3</fullName>
    </submittedName>
</protein>
<keyword evidence="1" id="KW-0863">Zinc-finger</keyword>
<dbReference type="PANTHER" id="PTHR31569">
    <property type="entry name" value="SWIM-TYPE DOMAIN-CONTAINING PROTEIN"/>
    <property type="match status" value="1"/>
</dbReference>
<name>A0A8S3TEW3_MYTED</name>
<dbReference type="Proteomes" id="UP000683360">
    <property type="component" value="Unassembled WGS sequence"/>
</dbReference>
<dbReference type="InterPro" id="IPR052579">
    <property type="entry name" value="Zinc_finger_SWIM"/>
</dbReference>
<organism evidence="3 4">
    <name type="scientific">Mytilus edulis</name>
    <name type="common">Blue mussel</name>
    <dbReference type="NCBI Taxonomy" id="6550"/>
    <lineage>
        <taxon>Eukaryota</taxon>
        <taxon>Metazoa</taxon>
        <taxon>Spiralia</taxon>
        <taxon>Lophotrochozoa</taxon>
        <taxon>Mollusca</taxon>
        <taxon>Bivalvia</taxon>
        <taxon>Autobranchia</taxon>
        <taxon>Pteriomorphia</taxon>
        <taxon>Mytilida</taxon>
        <taxon>Mytiloidea</taxon>
        <taxon>Mytilidae</taxon>
        <taxon>Mytilinae</taxon>
        <taxon>Mytilus</taxon>
    </lineage>
</organism>
<comment type="caution">
    <text evidence="3">The sequence shown here is derived from an EMBL/GenBank/DDBJ whole genome shotgun (WGS) entry which is preliminary data.</text>
</comment>
<accession>A0A8S3TEW3</accession>
<dbReference type="InterPro" id="IPR007527">
    <property type="entry name" value="Znf_SWIM"/>
</dbReference>
<evidence type="ECO:0000259" key="2">
    <source>
        <dbReference type="PROSITE" id="PS50966"/>
    </source>
</evidence>
<keyword evidence="4" id="KW-1185">Reference proteome</keyword>
<reference evidence="3" key="1">
    <citation type="submission" date="2021-03" db="EMBL/GenBank/DDBJ databases">
        <authorList>
            <person name="Bekaert M."/>
        </authorList>
    </citation>
    <scope>NUCLEOTIDE SEQUENCE</scope>
</reference>
<keyword evidence="1" id="KW-0479">Metal-binding</keyword>
<gene>
    <name evidence="3" type="ORF">MEDL_42436</name>
</gene>
<dbReference type="OrthoDB" id="92090at2759"/>
<feature type="domain" description="SWIM-type" evidence="2">
    <location>
        <begin position="412"/>
        <end position="455"/>
    </location>
</feature>
<dbReference type="InterPro" id="IPR049218">
    <property type="entry name" value="DUF5575_C"/>
</dbReference>
<evidence type="ECO:0000256" key="1">
    <source>
        <dbReference type="PROSITE-ProRule" id="PRU00325"/>
    </source>
</evidence>
<dbReference type="Pfam" id="PF21056">
    <property type="entry name" value="ZSWIM1-3_RNaseH-like"/>
    <property type="match status" value="1"/>
</dbReference>
<evidence type="ECO:0000313" key="3">
    <source>
        <dbReference type="EMBL" id="CAG2229543.1"/>
    </source>
</evidence>
<dbReference type="GO" id="GO:0008270">
    <property type="term" value="F:zinc ion binding"/>
    <property type="evidence" value="ECO:0007669"/>
    <property type="project" value="UniProtKB-KW"/>
</dbReference>
<dbReference type="EMBL" id="CAJPWZ010002030">
    <property type="protein sequence ID" value="CAG2229543.1"/>
    <property type="molecule type" value="Genomic_DNA"/>
</dbReference>
<proteinExistence type="predicted"/>
<evidence type="ECO:0000313" key="4">
    <source>
        <dbReference type="Proteomes" id="UP000683360"/>
    </source>
</evidence>
<dbReference type="PANTHER" id="PTHR31569:SF4">
    <property type="entry name" value="SWIM-TYPE DOMAIN-CONTAINING PROTEIN"/>
    <property type="match status" value="1"/>
</dbReference>
<dbReference type="Pfam" id="PF20784">
    <property type="entry name" value="DUF5575_C"/>
    <property type="match status" value="1"/>
</dbReference>
<dbReference type="AlphaFoldDB" id="A0A8S3TEW3"/>
<sequence>MKCQMFLKLKCKDGVFLEVTKFNNEHNHDITKASYQHLYHQRKLDSDVKKDVEKLLKMKSNKRLVQDHISVMTGQIVTLKDLHNIGNNTTSTNTDFDALLSRMKEVKGAMVEVIANDSGMVRGIYFQDEIMRRMYEKFPEVLLIDATYKLNELRLPLFVLMSVDGNGESEVIAFWIVSDESRETIKEMTQLFKKYNENWSKIRCVMSDKDMIERDVIREEIPNVPLLICLFHVLRTFKREVTTEKLGISKDERILALELLQKMAYARTEDSYSEFYRELKDTNLESVIRYFDKNWHPIRTEWVEGLKDNTTNLMNNTNNRVESTNQKLKGVISKFSNIVAFFDDLMKTVKSLRTERDHRAITIFQKVKVNRFESNSSLSEYLKQVTPFAFGYIAKQMEASHKITYDGAITSNTVALSLPSSDGDLTVTATTCDCGFFKSMTLPCRHILFLRRQSLLNEYSPAISAYRWTKAYYRKSHVVFDESQQPENNIQLTTTPRRRRVRVLSGQDKYRRVHGTTQQLARLVSDMPMRQFNEHVQKLEQIVDLLKDGKEYNVQDVHQDDILAGNDLQLL</sequence>
<dbReference type="PROSITE" id="PS50966">
    <property type="entry name" value="ZF_SWIM"/>
    <property type="match status" value="1"/>
</dbReference>